<dbReference type="SUPFAM" id="SSF56672">
    <property type="entry name" value="DNA/RNA polymerases"/>
    <property type="match status" value="1"/>
</dbReference>
<dbReference type="PANTHER" id="PTHR23022:SF119">
    <property type="entry name" value="TC1-LIKE TRANSPOSASE DDE DOMAIN-CONTAINING PROTEIN"/>
    <property type="match status" value="1"/>
</dbReference>
<gene>
    <name evidence="2" type="ORF">RF55_14422</name>
</gene>
<sequence length="275" mass="31120">MYTDTDSLIYHIECEDVYENLKRDIDRFDTSDYPIDNAYGIPLENKKVPGLMKDENNGAIMTEFVGLRAKMYALRLVQANGKISDLSDFQRGQIVGARLTGASVTKTAQLFNVSRATVSTIMTAYTKHEGRVYVWRTPKEAYNPDCLLPTVKHGSGSVMIWATISWYSAGPIITLNGRITANEYLDILNDKLLTMIYILFPNNNAISQDNNAPIHTASKVQSWFEEHQNKLQHLPWPAQSPDLNIIKPLWAVLEKRVRSRFPPSTSLKQLADVLI</sequence>
<dbReference type="GO" id="GO:0071897">
    <property type="term" value="P:DNA biosynthetic process"/>
    <property type="evidence" value="ECO:0007669"/>
    <property type="project" value="UniProtKB-ARBA"/>
</dbReference>
<dbReference type="InterPro" id="IPR036397">
    <property type="entry name" value="RNaseH_sf"/>
</dbReference>
<dbReference type="InterPro" id="IPR038717">
    <property type="entry name" value="Tc1-like_DDE_dom"/>
</dbReference>
<dbReference type="Proteomes" id="UP000036403">
    <property type="component" value="Unassembled WGS sequence"/>
</dbReference>
<reference evidence="2 3" key="1">
    <citation type="submission" date="2015-04" db="EMBL/GenBank/DDBJ databases">
        <title>Lasius niger genome sequencing.</title>
        <authorList>
            <person name="Konorov E.A."/>
            <person name="Nikitin M.A."/>
            <person name="Kirill M.V."/>
            <person name="Chang P."/>
        </authorList>
    </citation>
    <scope>NUCLEOTIDE SEQUENCE [LARGE SCALE GENOMIC DNA]</scope>
    <source>
        <tissue evidence="2">Whole</tissue>
    </source>
</reference>
<feature type="domain" description="Tc1-like transposase DDE" evidence="1">
    <location>
        <begin position="211"/>
        <end position="262"/>
    </location>
</feature>
<organism evidence="2 3">
    <name type="scientific">Lasius niger</name>
    <name type="common">Black garden ant</name>
    <dbReference type="NCBI Taxonomy" id="67767"/>
    <lineage>
        <taxon>Eukaryota</taxon>
        <taxon>Metazoa</taxon>
        <taxon>Ecdysozoa</taxon>
        <taxon>Arthropoda</taxon>
        <taxon>Hexapoda</taxon>
        <taxon>Insecta</taxon>
        <taxon>Pterygota</taxon>
        <taxon>Neoptera</taxon>
        <taxon>Endopterygota</taxon>
        <taxon>Hymenoptera</taxon>
        <taxon>Apocrita</taxon>
        <taxon>Aculeata</taxon>
        <taxon>Formicoidea</taxon>
        <taxon>Formicidae</taxon>
        <taxon>Formicinae</taxon>
        <taxon>Lasius</taxon>
        <taxon>Lasius</taxon>
    </lineage>
</organism>
<evidence type="ECO:0000313" key="2">
    <source>
        <dbReference type="EMBL" id="KMQ86560.1"/>
    </source>
</evidence>
<keyword evidence="3" id="KW-1185">Reference proteome</keyword>
<dbReference type="PANTHER" id="PTHR23022">
    <property type="entry name" value="TRANSPOSABLE ELEMENT-RELATED"/>
    <property type="match status" value="1"/>
</dbReference>
<protein>
    <submittedName>
        <fullName evidence="2">Transposable element tcb1 transposase</fullName>
    </submittedName>
</protein>
<evidence type="ECO:0000313" key="3">
    <source>
        <dbReference type="Proteomes" id="UP000036403"/>
    </source>
</evidence>
<dbReference type="PaxDb" id="67767-A0A0J7N1Q3"/>
<proteinExistence type="predicted"/>
<dbReference type="InterPro" id="IPR043502">
    <property type="entry name" value="DNA/RNA_pol_sf"/>
</dbReference>
<dbReference type="Gene3D" id="3.30.420.10">
    <property type="entry name" value="Ribonuclease H-like superfamily/Ribonuclease H"/>
    <property type="match status" value="1"/>
</dbReference>
<name>A0A0J7N1Q3_LASNI</name>
<dbReference type="InterPro" id="IPR052338">
    <property type="entry name" value="Transposase_5"/>
</dbReference>
<dbReference type="Pfam" id="PF13358">
    <property type="entry name" value="DDE_3"/>
    <property type="match status" value="1"/>
</dbReference>
<dbReference type="AlphaFoldDB" id="A0A0J7N1Q3"/>
<dbReference type="EMBL" id="LBMM01011899">
    <property type="protein sequence ID" value="KMQ86560.1"/>
    <property type="molecule type" value="Genomic_DNA"/>
</dbReference>
<accession>A0A0J7N1Q3</accession>
<comment type="caution">
    <text evidence="2">The sequence shown here is derived from an EMBL/GenBank/DDBJ whole genome shotgun (WGS) entry which is preliminary data.</text>
</comment>
<evidence type="ECO:0000259" key="1">
    <source>
        <dbReference type="Pfam" id="PF13358"/>
    </source>
</evidence>
<dbReference type="OrthoDB" id="7690693at2759"/>
<dbReference type="GO" id="GO:0003676">
    <property type="term" value="F:nucleic acid binding"/>
    <property type="evidence" value="ECO:0007669"/>
    <property type="project" value="InterPro"/>
</dbReference>
<dbReference type="STRING" id="67767.A0A0J7N1Q3"/>